<evidence type="ECO:0000256" key="1">
    <source>
        <dbReference type="ARBA" id="ARBA00004496"/>
    </source>
</evidence>
<dbReference type="Gene3D" id="6.10.140.2030">
    <property type="match status" value="1"/>
</dbReference>
<dbReference type="CDD" id="cd09804">
    <property type="entry name" value="Dcp1"/>
    <property type="match status" value="1"/>
</dbReference>
<dbReference type="AlphaFoldDB" id="A0A6L2Q5U5"/>
<dbReference type="InterPro" id="IPR011993">
    <property type="entry name" value="PH-like_dom_sf"/>
</dbReference>
<evidence type="ECO:0000313" key="8">
    <source>
        <dbReference type="EMBL" id="GFG38128.1"/>
    </source>
</evidence>
<dbReference type="InterPro" id="IPR031953">
    <property type="entry name" value="mRNA_decap_C"/>
</dbReference>
<comment type="subcellular location">
    <subcellularLocation>
        <location evidence="1">Cytoplasm</location>
    </subcellularLocation>
</comment>
<comment type="caution">
    <text evidence="8">The sequence shown here is derived from an EMBL/GenBank/DDBJ whole genome shotgun (WGS) entry which is preliminary data.</text>
</comment>
<keyword evidence="9" id="KW-1185">Reference proteome</keyword>
<feature type="domain" description="mRNA-decapping enzyme C-terminal" evidence="7">
    <location>
        <begin position="455"/>
        <end position="490"/>
    </location>
</feature>
<dbReference type="Pfam" id="PF16741">
    <property type="entry name" value="mRNA_decap_C"/>
    <property type="match status" value="1"/>
</dbReference>
<gene>
    <name evidence="8" type="ORF">Cfor_10058</name>
</gene>
<accession>A0A6L2Q5U5</accession>
<organism evidence="8 9">
    <name type="scientific">Coptotermes formosanus</name>
    <name type="common">Formosan subterranean termite</name>
    <dbReference type="NCBI Taxonomy" id="36987"/>
    <lineage>
        <taxon>Eukaryota</taxon>
        <taxon>Metazoa</taxon>
        <taxon>Ecdysozoa</taxon>
        <taxon>Arthropoda</taxon>
        <taxon>Hexapoda</taxon>
        <taxon>Insecta</taxon>
        <taxon>Pterygota</taxon>
        <taxon>Neoptera</taxon>
        <taxon>Polyneoptera</taxon>
        <taxon>Dictyoptera</taxon>
        <taxon>Blattodea</taxon>
        <taxon>Blattoidea</taxon>
        <taxon>Termitoidae</taxon>
        <taxon>Rhinotermitidae</taxon>
        <taxon>Coptotermes</taxon>
    </lineage>
</organism>
<dbReference type="SUPFAM" id="SSF50729">
    <property type="entry name" value="PH domain-like"/>
    <property type="match status" value="1"/>
</dbReference>
<evidence type="ECO:0000256" key="2">
    <source>
        <dbReference type="ARBA" id="ARBA00008778"/>
    </source>
</evidence>
<dbReference type="InParanoid" id="A0A6L2Q5U5"/>
<dbReference type="InterPro" id="IPR010334">
    <property type="entry name" value="Dcp1"/>
</dbReference>
<dbReference type="Gene3D" id="2.30.29.30">
    <property type="entry name" value="Pleckstrin-homology domain (PH domain)/Phosphotyrosine-binding domain (PTB)"/>
    <property type="match status" value="1"/>
</dbReference>
<comment type="similarity">
    <text evidence="2">Belongs to the DCP1 family.</text>
</comment>
<keyword evidence="3" id="KW-0963">Cytoplasm</keyword>
<dbReference type="GO" id="GO:0003729">
    <property type="term" value="F:mRNA binding"/>
    <property type="evidence" value="ECO:0007669"/>
    <property type="project" value="TreeGrafter"/>
</dbReference>
<keyword evidence="4" id="KW-0507">mRNA processing</keyword>
<dbReference type="GO" id="GO:0000184">
    <property type="term" value="P:nuclear-transcribed mRNA catabolic process, nonsense-mediated decay"/>
    <property type="evidence" value="ECO:0007669"/>
    <property type="project" value="UniProtKB-KW"/>
</dbReference>
<evidence type="ECO:0000256" key="3">
    <source>
        <dbReference type="ARBA" id="ARBA00022490"/>
    </source>
</evidence>
<keyword evidence="5" id="KW-0866">Nonsense-mediated mRNA decay</keyword>
<dbReference type="GO" id="GO:0000932">
    <property type="term" value="C:P-body"/>
    <property type="evidence" value="ECO:0007669"/>
    <property type="project" value="TreeGrafter"/>
</dbReference>
<reference evidence="9" key="1">
    <citation type="submission" date="2020-01" db="EMBL/GenBank/DDBJ databases">
        <title>Draft genome sequence of the Termite Coptotermes fromosanus.</title>
        <authorList>
            <person name="Itakura S."/>
            <person name="Yosikawa Y."/>
            <person name="Umezawa K."/>
        </authorList>
    </citation>
    <scope>NUCLEOTIDE SEQUENCE [LARGE SCALE GENOMIC DNA]</scope>
</reference>
<protein>
    <recommendedName>
        <fullName evidence="7">mRNA-decapping enzyme C-terminal domain-containing protein</fullName>
    </recommendedName>
</protein>
<feature type="compositionally biased region" description="Polar residues" evidence="6">
    <location>
        <begin position="271"/>
        <end position="281"/>
    </location>
</feature>
<dbReference type="Proteomes" id="UP000502823">
    <property type="component" value="Unassembled WGS sequence"/>
</dbReference>
<dbReference type="FunCoup" id="A0A6L2Q5U5">
    <property type="interactions" value="130"/>
</dbReference>
<dbReference type="Pfam" id="PF06058">
    <property type="entry name" value="DCP1"/>
    <property type="match status" value="1"/>
</dbReference>
<evidence type="ECO:0000256" key="5">
    <source>
        <dbReference type="ARBA" id="ARBA00023161"/>
    </source>
</evidence>
<dbReference type="OrthoDB" id="440673at2759"/>
<dbReference type="GO" id="GO:0031087">
    <property type="term" value="P:deadenylation-independent decapping of nuclear-transcribed mRNA"/>
    <property type="evidence" value="ECO:0007669"/>
    <property type="project" value="TreeGrafter"/>
</dbReference>
<dbReference type="GO" id="GO:0008047">
    <property type="term" value="F:enzyme activator activity"/>
    <property type="evidence" value="ECO:0007669"/>
    <property type="project" value="InterPro"/>
</dbReference>
<dbReference type="GO" id="GO:0000290">
    <property type="term" value="P:deadenylation-dependent decapping of nuclear-transcribed mRNA"/>
    <property type="evidence" value="ECO:0007669"/>
    <property type="project" value="InterPro"/>
</dbReference>
<feature type="region of interest" description="Disordered" evidence="6">
    <location>
        <begin position="255"/>
        <end position="303"/>
    </location>
</feature>
<evidence type="ECO:0000256" key="6">
    <source>
        <dbReference type="SAM" id="MobiDB-lite"/>
    </source>
</evidence>
<dbReference type="PANTHER" id="PTHR16290">
    <property type="entry name" value="TRANSCRIPTION FACTOR SMIF DECAPPING ENZYME DCP1"/>
    <property type="match status" value="1"/>
</dbReference>
<name>A0A6L2Q5U5_COPFO</name>
<evidence type="ECO:0000313" key="9">
    <source>
        <dbReference type="Proteomes" id="UP000502823"/>
    </source>
</evidence>
<evidence type="ECO:0000256" key="4">
    <source>
        <dbReference type="ARBA" id="ARBA00022664"/>
    </source>
</evidence>
<evidence type="ECO:0000259" key="7">
    <source>
        <dbReference type="Pfam" id="PF16741"/>
    </source>
</evidence>
<dbReference type="EMBL" id="BLKM01000755">
    <property type="protein sequence ID" value="GFG38128.1"/>
    <property type="molecule type" value="Genomic_DNA"/>
</dbReference>
<proteinExistence type="inferred from homology"/>
<sequence length="493" mass="53764">MADVTELRMNVAALKRVDPYVKDILDTATHVALYTFNADENEWEKTDVEGALFVYSRSGEPYHSILIMNRLNTNNLVEPVIQGLDLQLQEPFLLYRNTSCRIFGVWFYDKDECIRIASVLDKLIKESEMSKKIPSKVAVKNKSSASGDTNVDIFRMLSRAQEDYNSNKNQANCRHVSTEESKPEMPQGVVDFFAKASSGASHFSSDKVSQPAGIFVGRHHTRTSGVELPSDTSDNQLKPLLQRLMSNPAHTVEHIEKQQRSVTPQADAASSGRNKGKTQSSKGKENGGENFRTRPVSSGSMTDSIKAEHGSVLVGQSSSSTSVGLVENGMSFLRIASPTTTCPQLTKFFASGPQTITSVGMVMDVGALGQRPLSAPLCSGMETPQRPALMPPTMFTSSAVKDAPNKLEASNSTVQVPSSNVASLKPKPELPVSTLASGASTAVLLDDGVTPVRPEPLTRNQLLQAFNYLLKNDPEFVNKLHEAYVKSFAEMVM</sequence>
<dbReference type="GO" id="GO:0006397">
    <property type="term" value="P:mRNA processing"/>
    <property type="evidence" value="ECO:0007669"/>
    <property type="project" value="UniProtKB-KW"/>
</dbReference>
<dbReference type="PANTHER" id="PTHR16290:SF0">
    <property type="entry name" value="DECAPPING PROTEIN 1, ISOFORM A"/>
    <property type="match status" value="1"/>
</dbReference>